<sequence>MTLLFIIIGIVAIFVIGAMLENDKTLENNYKNKMAIEKIKSASELTPTKSYISKNNKSGIEINENDKLIRIFYLDQNEGIKSKTYSFSDIIESEIKIDNQSVKKTSRSSQLVGAAVGSVIAGGVGAVIGGLSGDKIKNEYIKNIDLCVKVNDFDTPLFKINFLSNVNEVGIENKQGFKKSHKDVQIALRDVEYWHSVLNLIIKNNG</sequence>
<accession>A0A840E356</accession>
<proteinExistence type="predicted"/>
<dbReference type="AlphaFoldDB" id="A0A840E356"/>
<comment type="caution">
    <text evidence="1">The sequence shown here is derived from an EMBL/GenBank/DDBJ whole genome shotgun (WGS) entry which is preliminary data.</text>
</comment>
<dbReference type="EMBL" id="JACIDE010000042">
    <property type="protein sequence ID" value="MBB4075626.1"/>
    <property type="molecule type" value="Genomic_DNA"/>
</dbReference>
<evidence type="ECO:0000313" key="2">
    <source>
        <dbReference type="Proteomes" id="UP000559598"/>
    </source>
</evidence>
<gene>
    <name evidence="1" type="ORF">GGR02_003480</name>
</gene>
<name>A0A840E356_9BACL</name>
<keyword evidence="2" id="KW-1185">Reference proteome</keyword>
<protein>
    <submittedName>
        <fullName evidence="1">Uncharacterized protein</fullName>
    </submittedName>
</protein>
<reference evidence="1 2" key="1">
    <citation type="submission" date="2020-08" db="EMBL/GenBank/DDBJ databases">
        <title>Genomic Encyclopedia of Type Strains, Phase IV (KMG-IV): sequencing the most valuable type-strain genomes for metagenomic binning, comparative biology and taxonomic classification.</title>
        <authorList>
            <person name="Goeker M."/>
        </authorList>
    </citation>
    <scope>NUCLEOTIDE SEQUENCE [LARGE SCALE GENOMIC DNA]</scope>
    <source>
        <strain evidence="1 2">DSM 17075</strain>
    </source>
</reference>
<organism evidence="1 2">
    <name type="scientific">Anoxybacteroides voinovskiense</name>
    <dbReference type="NCBI Taxonomy" id="230470"/>
    <lineage>
        <taxon>Bacteria</taxon>
        <taxon>Bacillati</taxon>
        <taxon>Bacillota</taxon>
        <taxon>Bacilli</taxon>
        <taxon>Bacillales</taxon>
        <taxon>Anoxybacillaceae</taxon>
        <taxon>Anoxybacteroides</taxon>
    </lineage>
</organism>
<dbReference type="RefSeq" id="WP_183186092.1">
    <property type="nucleotide sequence ID" value="NZ_BMNP01000043.1"/>
</dbReference>
<evidence type="ECO:0000313" key="1">
    <source>
        <dbReference type="EMBL" id="MBB4075626.1"/>
    </source>
</evidence>
<dbReference type="Proteomes" id="UP000559598">
    <property type="component" value="Unassembled WGS sequence"/>
</dbReference>